<dbReference type="EMBL" id="AP022870">
    <property type="protein sequence ID" value="BCB76955.1"/>
    <property type="molecule type" value="Genomic_DNA"/>
</dbReference>
<dbReference type="Proteomes" id="UP000502508">
    <property type="component" value="Chromosome"/>
</dbReference>
<reference evidence="2 3" key="1">
    <citation type="submission" date="2020-03" db="EMBL/GenBank/DDBJ databases">
        <title>Whole genome shotgun sequence of Phytohabitans flavus NBRC 107702.</title>
        <authorList>
            <person name="Komaki H."/>
            <person name="Tamura T."/>
        </authorList>
    </citation>
    <scope>NUCLEOTIDE SEQUENCE [LARGE SCALE GENOMIC DNA]</scope>
    <source>
        <strain evidence="2 3">NBRC 107702</strain>
    </source>
</reference>
<gene>
    <name evidence="2" type="ORF">Pflav_033650</name>
</gene>
<proteinExistence type="predicted"/>
<evidence type="ECO:0000313" key="2">
    <source>
        <dbReference type="EMBL" id="BCB76955.1"/>
    </source>
</evidence>
<feature type="region of interest" description="Disordered" evidence="1">
    <location>
        <begin position="1"/>
        <end position="70"/>
    </location>
</feature>
<dbReference type="KEGG" id="pfla:Pflav_033650"/>
<protein>
    <submittedName>
        <fullName evidence="2">Uncharacterized protein</fullName>
    </submittedName>
</protein>
<dbReference type="AlphaFoldDB" id="A0A6F8XSZ6"/>
<reference evidence="2 3" key="2">
    <citation type="submission" date="2020-03" db="EMBL/GenBank/DDBJ databases">
        <authorList>
            <person name="Ichikawa N."/>
            <person name="Kimura A."/>
            <person name="Kitahashi Y."/>
            <person name="Uohara A."/>
        </authorList>
    </citation>
    <scope>NUCLEOTIDE SEQUENCE [LARGE SCALE GENOMIC DNA]</scope>
    <source>
        <strain evidence="2 3">NBRC 107702</strain>
    </source>
</reference>
<organism evidence="2 3">
    <name type="scientific">Phytohabitans flavus</name>
    <dbReference type="NCBI Taxonomy" id="1076124"/>
    <lineage>
        <taxon>Bacteria</taxon>
        <taxon>Bacillati</taxon>
        <taxon>Actinomycetota</taxon>
        <taxon>Actinomycetes</taxon>
        <taxon>Micromonosporales</taxon>
        <taxon>Micromonosporaceae</taxon>
    </lineage>
</organism>
<evidence type="ECO:0000313" key="3">
    <source>
        <dbReference type="Proteomes" id="UP000502508"/>
    </source>
</evidence>
<keyword evidence="3" id="KW-1185">Reference proteome</keyword>
<accession>A0A6F8XSZ6</accession>
<sequence length="70" mass="6938">MSEDAATGGKSDDALAGSTHEDSEAGSVADPGPIEVDDVMKGFVFPAPDPLAGVGDDRGVAGGPPDARER</sequence>
<name>A0A6F8XSZ6_9ACTN</name>
<evidence type="ECO:0000256" key="1">
    <source>
        <dbReference type="SAM" id="MobiDB-lite"/>
    </source>
</evidence>